<dbReference type="GO" id="GO:0004519">
    <property type="term" value="F:endonuclease activity"/>
    <property type="evidence" value="ECO:0007669"/>
    <property type="project" value="UniProtKB-KW"/>
</dbReference>
<keyword evidence="3" id="KW-0540">Nuclease</keyword>
<evidence type="ECO:0000256" key="4">
    <source>
        <dbReference type="ARBA" id="ARBA00022759"/>
    </source>
</evidence>
<comment type="similarity">
    <text evidence="1">Belongs to the HicA mRNA interferase family.</text>
</comment>
<evidence type="ECO:0000256" key="1">
    <source>
        <dbReference type="ARBA" id="ARBA00006620"/>
    </source>
</evidence>
<keyword evidence="6" id="KW-0694">RNA-binding</keyword>
<evidence type="ECO:0000256" key="5">
    <source>
        <dbReference type="ARBA" id="ARBA00022801"/>
    </source>
</evidence>
<organism evidence="8">
    <name type="scientific">uncultured Gemmatimonadaceae bacterium</name>
    <dbReference type="NCBI Taxonomy" id="246130"/>
    <lineage>
        <taxon>Bacteria</taxon>
        <taxon>Pseudomonadati</taxon>
        <taxon>Gemmatimonadota</taxon>
        <taxon>Gemmatimonadia</taxon>
        <taxon>Gemmatimonadales</taxon>
        <taxon>Gemmatimonadaceae</taxon>
        <taxon>environmental samples</taxon>
    </lineage>
</organism>
<gene>
    <name evidence="8" type="ORF">AVDCRST_MAG40-2984</name>
</gene>
<keyword evidence="7" id="KW-0346">Stress response</keyword>
<dbReference type="InterPro" id="IPR038570">
    <property type="entry name" value="HicA_sf"/>
</dbReference>
<evidence type="ECO:0000256" key="3">
    <source>
        <dbReference type="ARBA" id="ARBA00022722"/>
    </source>
</evidence>
<protein>
    <recommendedName>
        <fullName evidence="9">YcfA family protein</fullName>
    </recommendedName>
</protein>
<dbReference type="EMBL" id="CADCTX010000818">
    <property type="protein sequence ID" value="CAA9352632.1"/>
    <property type="molecule type" value="Genomic_DNA"/>
</dbReference>
<dbReference type="Pfam" id="PF07927">
    <property type="entry name" value="HicA_toxin"/>
    <property type="match status" value="1"/>
</dbReference>
<dbReference type="InterPro" id="IPR012933">
    <property type="entry name" value="HicA_mRNA_interferase"/>
</dbReference>
<proteinExistence type="inferred from homology"/>
<evidence type="ECO:0000256" key="7">
    <source>
        <dbReference type="ARBA" id="ARBA00023016"/>
    </source>
</evidence>
<evidence type="ECO:0008006" key="9">
    <source>
        <dbReference type="Google" id="ProtNLM"/>
    </source>
</evidence>
<dbReference type="SUPFAM" id="SSF54786">
    <property type="entry name" value="YcfA/nrd intein domain"/>
    <property type="match status" value="1"/>
</dbReference>
<dbReference type="GO" id="GO:0003729">
    <property type="term" value="F:mRNA binding"/>
    <property type="evidence" value="ECO:0007669"/>
    <property type="project" value="InterPro"/>
</dbReference>
<dbReference type="AlphaFoldDB" id="A0A6J4MAG3"/>
<dbReference type="GO" id="GO:0016787">
    <property type="term" value="F:hydrolase activity"/>
    <property type="evidence" value="ECO:0007669"/>
    <property type="project" value="UniProtKB-KW"/>
</dbReference>
<keyword evidence="2" id="KW-1277">Toxin-antitoxin system</keyword>
<reference evidence="8" key="1">
    <citation type="submission" date="2020-02" db="EMBL/GenBank/DDBJ databases">
        <authorList>
            <person name="Meier V. D."/>
        </authorList>
    </citation>
    <scope>NUCLEOTIDE SEQUENCE</scope>
    <source>
        <strain evidence="8">AVDCRST_MAG40</strain>
    </source>
</reference>
<sequence length="70" mass="7929">MSHWPAAKARRVLAALRRLGWTVKREAGSHEVLAREGWPDVVFAFHDGEEIGPRMLARVARQTGLRPEDL</sequence>
<dbReference type="Gene3D" id="3.30.920.30">
    <property type="entry name" value="Hypothetical protein"/>
    <property type="match status" value="1"/>
</dbReference>
<accession>A0A6J4MAG3</accession>
<keyword evidence="5" id="KW-0378">Hydrolase</keyword>
<keyword evidence="4" id="KW-0255">Endonuclease</keyword>
<evidence type="ECO:0000256" key="2">
    <source>
        <dbReference type="ARBA" id="ARBA00022649"/>
    </source>
</evidence>
<evidence type="ECO:0000313" key="8">
    <source>
        <dbReference type="EMBL" id="CAA9352632.1"/>
    </source>
</evidence>
<name>A0A6J4MAG3_9BACT</name>
<evidence type="ECO:0000256" key="6">
    <source>
        <dbReference type="ARBA" id="ARBA00022884"/>
    </source>
</evidence>